<dbReference type="InterPro" id="IPR007856">
    <property type="entry name" value="SapB_1"/>
</dbReference>
<evidence type="ECO:0000313" key="6">
    <source>
        <dbReference type="EMBL" id="URD79285.1"/>
    </source>
</evidence>
<keyword evidence="7" id="KW-1185">Reference proteome</keyword>
<evidence type="ECO:0000256" key="4">
    <source>
        <dbReference type="ARBA" id="ARBA00023180"/>
    </source>
</evidence>
<gene>
    <name evidence="6" type="ORF">MUK42_02215</name>
</gene>
<dbReference type="GO" id="GO:0004190">
    <property type="term" value="F:aspartic-type endopeptidase activity"/>
    <property type="evidence" value="ECO:0007669"/>
    <property type="project" value="UniProtKB-KW"/>
</dbReference>
<feature type="domain" description="Saposin B-type" evidence="5">
    <location>
        <begin position="196"/>
        <end position="276"/>
    </location>
</feature>
<dbReference type="OrthoDB" id="10016939at2759"/>
<keyword evidence="1" id="KW-0645">Protease</keyword>
<dbReference type="Gene3D" id="1.10.225.10">
    <property type="entry name" value="Saposin-like"/>
    <property type="match status" value="2"/>
</dbReference>
<dbReference type="Pfam" id="PF03489">
    <property type="entry name" value="SapB_2"/>
    <property type="match status" value="1"/>
</dbReference>
<dbReference type="Proteomes" id="UP001055439">
    <property type="component" value="Chromosome 10"/>
</dbReference>
<dbReference type="Pfam" id="PF05184">
    <property type="entry name" value="SapB_1"/>
    <property type="match status" value="1"/>
</dbReference>
<dbReference type="PANTHER" id="PTHR11480:SF3">
    <property type="entry name" value="BCDNA.GH08312"/>
    <property type="match status" value="1"/>
</dbReference>
<reference evidence="6" key="1">
    <citation type="submission" date="2022-05" db="EMBL/GenBank/DDBJ databases">
        <title>The Musa troglodytarum L. genome provides insights into the mechanism of non-climacteric behaviour and enrichment of carotenoids.</title>
        <authorList>
            <person name="Wang J."/>
        </authorList>
    </citation>
    <scope>NUCLEOTIDE SEQUENCE</scope>
    <source>
        <tissue evidence="6">Leaf</tissue>
    </source>
</reference>
<dbReference type="InterPro" id="IPR008138">
    <property type="entry name" value="SapB_2"/>
</dbReference>
<dbReference type="SUPFAM" id="SSF47862">
    <property type="entry name" value="Saposin"/>
    <property type="match status" value="2"/>
</dbReference>
<name>A0A9E7EKM4_9LILI</name>
<evidence type="ECO:0000256" key="3">
    <source>
        <dbReference type="ARBA" id="ARBA00023157"/>
    </source>
</evidence>
<evidence type="ECO:0000259" key="5">
    <source>
        <dbReference type="PROSITE" id="PS50015"/>
    </source>
</evidence>
<dbReference type="InterPro" id="IPR011001">
    <property type="entry name" value="Saposin-like"/>
</dbReference>
<evidence type="ECO:0000256" key="2">
    <source>
        <dbReference type="ARBA" id="ARBA00023145"/>
    </source>
</evidence>
<dbReference type="AlphaFoldDB" id="A0A9E7EKM4"/>
<evidence type="ECO:0000256" key="1">
    <source>
        <dbReference type="ARBA" id="ARBA00022750"/>
    </source>
</evidence>
<dbReference type="InterPro" id="IPR051428">
    <property type="entry name" value="Sphingo_Act-Surfact_Prot"/>
</dbReference>
<accession>A0A9E7EKM4</accession>
<proteinExistence type="predicted"/>
<dbReference type="GO" id="GO:0006629">
    <property type="term" value="P:lipid metabolic process"/>
    <property type="evidence" value="ECO:0007669"/>
    <property type="project" value="InterPro"/>
</dbReference>
<keyword evidence="4" id="KW-0325">Glycoprotein</keyword>
<protein>
    <submittedName>
        <fullName evidence="6">Saposin-like type B, region 1 family protein</fullName>
    </submittedName>
</protein>
<organism evidence="6 7">
    <name type="scientific">Musa troglodytarum</name>
    <name type="common">fe'i banana</name>
    <dbReference type="NCBI Taxonomy" id="320322"/>
    <lineage>
        <taxon>Eukaryota</taxon>
        <taxon>Viridiplantae</taxon>
        <taxon>Streptophyta</taxon>
        <taxon>Embryophyta</taxon>
        <taxon>Tracheophyta</taxon>
        <taxon>Spermatophyta</taxon>
        <taxon>Magnoliopsida</taxon>
        <taxon>Liliopsida</taxon>
        <taxon>Zingiberales</taxon>
        <taxon>Musaceae</taxon>
        <taxon>Musa</taxon>
    </lineage>
</organism>
<keyword evidence="1" id="KW-0064">Aspartyl protease</keyword>
<dbReference type="PROSITE" id="PS50015">
    <property type="entry name" value="SAP_B"/>
    <property type="match status" value="2"/>
</dbReference>
<sequence>MIFRSAVTSVPATFVQRLEAVIHGHDVTRVEYGFAPLFPFHFLIRVPCRSEDELAIAPRRPVRFSPSIPVKNSDRRGKIEAEQPPPRNLLRPCQAGIERLHSQIKVSKVVEGDDQLCKLCENFTAQATQYLGENKTRTEIIETLHQACAELKPFKEQCILLVDYYASLFFVEISKIHPEEFCTKFSLCQERLSVKSDDACSLCRGVIAKLLMKLQDPDTQFEVIKMLLQECNMVEHYVQECKKMVLHYGPLILVDGEKFLESTDACAAMHACKTSQAELISTASA</sequence>
<dbReference type="PANTHER" id="PTHR11480">
    <property type="entry name" value="SAPOSIN-RELATED"/>
    <property type="match status" value="1"/>
</dbReference>
<evidence type="ECO:0000313" key="7">
    <source>
        <dbReference type="Proteomes" id="UP001055439"/>
    </source>
</evidence>
<feature type="domain" description="Saposin B-type" evidence="5">
    <location>
        <begin position="113"/>
        <end position="192"/>
    </location>
</feature>
<dbReference type="InterPro" id="IPR008139">
    <property type="entry name" value="SaposinB_dom"/>
</dbReference>
<dbReference type="EMBL" id="CP097503">
    <property type="protein sequence ID" value="URD79285.1"/>
    <property type="molecule type" value="Genomic_DNA"/>
</dbReference>
<keyword evidence="2" id="KW-0865">Zymogen</keyword>
<keyword evidence="3" id="KW-1015">Disulfide bond</keyword>
<keyword evidence="1" id="KW-0378">Hydrolase</keyword>
<dbReference type="SMART" id="SM00741">
    <property type="entry name" value="SapB"/>
    <property type="match status" value="2"/>
</dbReference>